<feature type="transmembrane region" description="Helical" evidence="1">
    <location>
        <begin position="23"/>
        <end position="42"/>
    </location>
</feature>
<keyword evidence="1" id="KW-1133">Transmembrane helix</keyword>
<dbReference type="AlphaFoldDB" id="A0A1R1PNI4"/>
<evidence type="ECO:0000256" key="1">
    <source>
        <dbReference type="SAM" id="Phobius"/>
    </source>
</evidence>
<comment type="caution">
    <text evidence="2">The sequence shown here is derived from an EMBL/GenBank/DDBJ whole genome shotgun (WGS) entry which is preliminary data.</text>
</comment>
<name>A0A1R1PNI4_ZANCU</name>
<keyword evidence="1" id="KW-0472">Membrane</keyword>
<accession>A0A1R1PNI4</accession>
<organism evidence="2 3">
    <name type="scientific">Zancudomyces culisetae</name>
    <name type="common">Gut fungus</name>
    <name type="synonym">Smittium culisetae</name>
    <dbReference type="NCBI Taxonomy" id="1213189"/>
    <lineage>
        <taxon>Eukaryota</taxon>
        <taxon>Fungi</taxon>
        <taxon>Fungi incertae sedis</taxon>
        <taxon>Zoopagomycota</taxon>
        <taxon>Kickxellomycotina</taxon>
        <taxon>Harpellomycetes</taxon>
        <taxon>Harpellales</taxon>
        <taxon>Legeriomycetaceae</taxon>
        <taxon>Zancudomyces</taxon>
    </lineage>
</organism>
<protein>
    <submittedName>
        <fullName evidence="2">Uncharacterized protein</fullName>
    </submittedName>
</protein>
<evidence type="ECO:0000313" key="2">
    <source>
        <dbReference type="EMBL" id="OMH82491.1"/>
    </source>
</evidence>
<gene>
    <name evidence="2" type="ORF">AX774_g4018</name>
</gene>
<proteinExistence type="predicted"/>
<reference evidence="3" key="1">
    <citation type="submission" date="2017-01" db="EMBL/GenBank/DDBJ databases">
        <authorList>
            <person name="Wang Y."/>
            <person name="White M."/>
            <person name="Kvist S."/>
            <person name="Moncalvo J.-M."/>
        </authorList>
    </citation>
    <scope>NUCLEOTIDE SEQUENCE [LARGE SCALE GENOMIC DNA]</scope>
    <source>
        <strain evidence="3">COL-18-3</strain>
    </source>
</reference>
<dbReference type="EMBL" id="LSSK01000651">
    <property type="protein sequence ID" value="OMH82491.1"/>
    <property type="molecule type" value="Genomic_DNA"/>
</dbReference>
<dbReference type="Proteomes" id="UP000188320">
    <property type="component" value="Unassembled WGS sequence"/>
</dbReference>
<keyword evidence="3" id="KW-1185">Reference proteome</keyword>
<evidence type="ECO:0000313" key="3">
    <source>
        <dbReference type="Proteomes" id="UP000188320"/>
    </source>
</evidence>
<sequence length="70" mass="7871">MYHLLIDVIMCTKQVSVQYPEKLLIVASCLLSFLLMFSGGVIPRFNNLIGLVFERIKFSLGLSIAPNILK</sequence>
<keyword evidence="1" id="KW-0812">Transmembrane</keyword>